<name>A0A0N4TWF6_BRUPA</name>
<accession>A0A0N4TWF6</accession>
<reference evidence="3" key="1">
    <citation type="submission" date="2017-02" db="UniProtKB">
        <authorList>
            <consortium name="WormBaseParasite"/>
        </authorList>
    </citation>
    <scope>IDENTIFICATION</scope>
</reference>
<evidence type="ECO:0000313" key="1">
    <source>
        <dbReference type="EMBL" id="VDN94381.1"/>
    </source>
</evidence>
<keyword evidence="2" id="KW-1185">Reference proteome</keyword>
<dbReference type="Proteomes" id="UP000278627">
    <property type="component" value="Unassembled WGS sequence"/>
</dbReference>
<gene>
    <name evidence="1" type="ORF">BPAG_LOCUS13196</name>
</gene>
<evidence type="ECO:0000313" key="2">
    <source>
        <dbReference type="Proteomes" id="UP000278627"/>
    </source>
</evidence>
<proteinExistence type="predicted"/>
<dbReference type="EMBL" id="UZAD01013363">
    <property type="protein sequence ID" value="VDN94381.1"/>
    <property type="molecule type" value="Genomic_DNA"/>
</dbReference>
<dbReference type="AlphaFoldDB" id="A0A0N4TWF6"/>
<dbReference type="WBParaSite" id="BPAG_0001326801-mRNA-1">
    <property type="protein sequence ID" value="BPAG_0001326801-mRNA-1"/>
    <property type="gene ID" value="BPAG_0001326801"/>
</dbReference>
<organism evidence="3">
    <name type="scientific">Brugia pahangi</name>
    <name type="common">Filarial nematode worm</name>
    <dbReference type="NCBI Taxonomy" id="6280"/>
    <lineage>
        <taxon>Eukaryota</taxon>
        <taxon>Metazoa</taxon>
        <taxon>Ecdysozoa</taxon>
        <taxon>Nematoda</taxon>
        <taxon>Chromadorea</taxon>
        <taxon>Rhabditida</taxon>
        <taxon>Spirurina</taxon>
        <taxon>Spiruromorpha</taxon>
        <taxon>Filarioidea</taxon>
        <taxon>Onchocercidae</taxon>
        <taxon>Brugia</taxon>
    </lineage>
</organism>
<evidence type="ECO:0000313" key="3">
    <source>
        <dbReference type="WBParaSite" id="BPAG_0001326801-mRNA-1"/>
    </source>
</evidence>
<sequence>MKVTRIWMSHMAMLHKVYAEKDRCGVKVLVDVVGVTYHIFIWKIVLEDILSLRKPHDFDLRGVDINLGDVIWK</sequence>
<protein>
    <submittedName>
        <fullName evidence="3">Neur_chan_LBD domain-containing protein</fullName>
    </submittedName>
</protein>
<reference evidence="1 2" key="2">
    <citation type="submission" date="2018-11" db="EMBL/GenBank/DDBJ databases">
        <authorList>
            <consortium name="Pathogen Informatics"/>
        </authorList>
    </citation>
    <scope>NUCLEOTIDE SEQUENCE [LARGE SCALE GENOMIC DNA]</scope>
</reference>